<dbReference type="PRINTS" id="PR00039">
    <property type="entry name" value="HTHLYSR"/>
</dbReference>
<dbReference type="InterPro" id="IPR036390">
    <property type="entry name" value="WH_DNA-bd_sf"/>
</dbReference>
<dbReference type="PANTHER" id="PTHR30579:SF7">
    <property type="entry name" value="HTH-TYPE TRANSCRIPTIONAL REGULATOR LRHA-RELATED"/>
    <property type="match status" value="1"/>
</dbReference>
<evidence type="ECO:0000256" key="1">
    <source>
        <dbReference type="ARBA" id="ARBA00009437"/>
    </source>
</evidence>
<dbReference type="Pfam" id="PF00126">
    <property type="entry name" value="HTH_1"/>
    <property type="match status" value="1"/>
</dbReference>
<accession>A0ABS3TL45</accession>
<dbReference type="PANTHER" id="PTHR30579">
    <property type="entry name" value="TRANSCRIPTIONAL REGULATOR"/>
    <property type="match status" value="1"/>
</dbReference>
<dbReference type="InterPro" id="IPR000847">
    <property type="entry name" value="LysR_HTH_N"/>
</dbReference>
<dbReference type="InterPro" id="IPR050176">
    <property type="entry name" value="LTTR"/>
</dbReference>
<protein>
    <submittedName>
        <fullName evidence="6">LysR family transcriptional regulator</fullName>
    </submittedName>
</protein>
<name>A0ABS3TL45_9PSED</name>
<dbReference type="PROSITE" id="PS50931">
    <property type="entry name" value="HTH_LYSR"/>
    <property type="match status" value="1"/>
</dbReference>
<dbReference type="SUPFAM" id="SSF46785">
    <property type="entry name" value="Winged helix' DNA-binding domain"/>
    <property type="match status" value="1"/>
</dbReference>
<dbReference type="InterPro" id="IPR036388">
    <property type="entry name" value="WH-like_DNA-bd_sf"/>
</dbReference>
<reference evidence="6 7" key="1">
    <citation type="submission" date="2020-12" db="EMBL/GenBank/DDBJ databases">
        <title>Pseudomonas schmalbachii sp. nov. isolated from millipede gut.</title>
        <authorList>
            <person name="Shelomi M."/>
        </authorList>
    </citation>
    <scope>NUCLEOTIDE SEQUENCE [LARGE SCALE GENOMIC DNA]</scope>
    <source>
        <strain evidence="6 7">Milli4</strain>
    </source>
</reference>
<evidence type="ECO:0000313" key="6">
    <source>
        <dbReference type="EMBL" id="MBO3274357.1"/>
    </source>
</evidence>
<dbReference type="Gene3D" id="1.10.10.10">
    <property type="entry name" value="Winged helix-like DNA-binding domain superfamily/Winged helix DNA-binding domain"/>
    <property type="match status" value="1"/>
</dbReference>
<dbReference type="Proteomes" id="UP000669060">
    <property type="component" value="Unassembled WGS sequence"/>
</dbReference>
<keyword evidence="2" id="KW-0805">Transcription regulation</keyword>
<evidence type="ECO:0000259" key="5">
    <source>
        <dbReference type="PROSITE" id="PS50931"/>
    </source>
</evidence>
<evidence type="ECO:0000256" key="2">
    <source>
        <dbReference type="ARBA" id="ARBA00023015"/>
    </source>
</evidence>
<keyword evidence="3" id="KW-0238">DNA-binding</keyword>
<dbReference type="EMBL" id="JAELYA010000001">
    <property type="protein sequence ID" value="MBO3274357.1"/>
    <property type="molecule type" value="Genomic_DNA"/>
</dbReference>
<sequence length="295" mass="32420">MDDSAKSNRPLFDLDLLRAIVMVADCGSFTTAAARLHSTQSTVSQKVRRLEEMVGHRLLERGHREVHPTDAGETLLGYARQMLALNGRMLEALSGAFVAVIIRLGVPDDFVTGKTTQALAAFNRKYPEVKLEVTSGLSRDLIASYDRGELDLALVKQRRNSREAVACRPERMVWIDSAKHPSFHLDPVPLVTFPPRGLCRDDMIQAIEAMGRNWRIAFTSSSLSAIQGAVADGMGIGLLPPRAVTAEHVLLGEKDGLRRIDDFEIAIVHRPAVDPVIGELVKALVAMLDRESRPA</sequence>
<comment type="caution">
    <text evidence="6">The sequence shown here is derived from an EMBL/GenBank/DDBJ whole genome shotgun (WGS) entry which is preliminary data.</text>
</comment>
<dbReference type="Pfam" id="PF03466">
    <property type="entry name" value="LysR_substrate"/>
    <property type="match status" value="1"/>
</dbReference>
<gene>
    <name evidence="6" type="ORF">JFY56_03890</name>
</gene>
<keyword evidence="7" id="KW-1185">Reference proteome</keyword>
<proteinExistence type="inferred from homology"/>
<dbReference type="SUPFAM" id="SSF53850">
    <property type="entry name" value="Periplasmic binding protein-like II"/>
    <property type="match status" value="1"/>
</dbReference>
<evidence type="ECO:0000256" key="3">
    <source>
        <dbReference type="ARBA" id="ARBA00023125"/>
    </source>
</evidence>
<feature type="domain" description="HTH lysR-type" evidence="5">
    <location>
        <begin position="12"/>
        <end position="69"/>
    </location>
</feature>
<organism evidence="6 7">
    <name type="scientific">Pseudomonas schmalbachii</name>
    <dbReference type="NCBI Taxonomy" id="2816993"/>
    <lineage>
        <taxon>Bacteria</taxon>
        <taxon>Pseudomonadati</taxon>
        <taxon>Pseudomonadota</taxon>
        <taxon>Gammaproteobacteria</taxon>
        <taxon>Pseudomonadales</taxon>
        <taxon>Pseudomonadaceae</taxon>
        <taxon>Pseudomonas</taxon>
    </lineage>
</organism>
<evidence type="ECO:0000313" key="7">
    <source>
        <dbReference type="Proteomes" id="UP000669060"/>
    </source>
</evidence>
<dbReference type="Gene3D" id="3.40.190.10">
    <property type="entry name" value="Periplasmic binding protein-like II"/>
    <property type="match status" value="2"/>
</dbReference>
<evidence type="ECO:0000256" key="4">
    <source>
        <dbReference type="ARBA" id="ARBA00023163"/>
    </source>
</evidence>
<keyword evidence="4" id="KW-0804">Transcription</keyword>
<comment type="similarity">
    <text evidence="1">Belongs to the LysR transcriptional regulatory family.</text>
</comment>
<dbReference type="InterPro" id="IPR005119">
    <property type="entry name" value="LysR_subst-bd"/>
</dbReference>
<dbReference type="RefSeq" id="WP_208312144.1">
    <property type="nucleotide sequence ID" value="NZ_JAELYA010000001.1"/>
</dbReference>